<sequence>MLNKFLSLLFLGLAVSTAWLTSSTILTRQDVQQNKVNPTKPTKPPNHPKPSNITGPGNATIKHDYGYKNFVYFANWDIYQRSYNPQQIPVSEVTHVLYAFWNLSPNGSVYNSDTYADLTKQFATDKPDGYSNNLYGSLKQLYILKKRNRHLKTLMTVGGWTYSSNFAAAASTESSRAKFASDVVSFVRDLGFDGVDIDWEYPSDDTQAGNFVLLLAEVRQQLDKYAETNAPGYHFLLTVACSAGPVNYKKLHLAKMNEYVDNWNLMAYDYSGSWDKYVGHDANLYPSSSNKLSTPYNTHDAISDYLKAGVSASKIVLGIPLYGRAFVGTAGLGQPFQSIGSGTTENGIWDFKALPKAGAVEKIDRETVSSYSYDASTQTLISYDNVEIVKQKVKYLQSNGLGGAMFWEASGDKSGSESLIGSAANALGTLDTKENLLLYPASKYRNLADGMPGEDNMEMSMLERRSLMSATEELAEIEQDVEHA</sequence>
<keyword evidence="16" id="KW-1185">Reference proteome</keyword>
<keyword evidence="8" id="KW-0119">Carbohydrate metabolism</keyword>
<keyword evidence="7" id="KW-0146">Chitin degradation</keyword>
<organism evidence="15 16">
    <name type="scientific">Erysiphe pulchra</name>
    <dbReference type="NCBI Taxonomy" id="225359"/>
    <lineage>
        <taxon>Eukaryota</taxon>
        <taxon>Fungi</taxon>
        <taxon>Dikarya</taxon>
        <taxon>Ascomycota</taxon>
        <taxon>Pezizomycotina</taxon>
        <taxon>Leotiomycetes</taxon>
        <taxon>Erysiphales</taxon>
        <taxon>Erysiphaceae</taxon>
        <taxon>Erysiphe</taxon>
    </lineage>
</organism>
<comment type="catalytic activity">
    <reaction evidence="1">
        <text>Random endo-hydrolysis of N-acetyl-beta-D-glucosaminide (1-&gt;4)-beta-linkages in chitin and chitodextrins.</text>
        <dbReference type="EC" id="3.2.1.14"/>
    </reaction>
</comment>
<name>A0A2S4PXC8_9PEZI</name>
<keyword evidence="6 11" id="KW-0378">Hydrolase</keyword>
<comment type="subcellular location">
    <subcellularLocation>
        <location evidence="2">Secreted</location>
    </subcellularLocation>
</comment>
<protein>
    <recommendedName>
        <fullName evidence="4">chitinase</fullName>
        <ecNumber evidence="4">3.2.1.14</ecNumber>
    </recommendedName>
</protein>
<dbReference type="EMBL" id="PEDP01000276">
    <property type="protein sequence ID" value="POS86675.1"/>
    <property type="molecule type" value="Genomic_DNA"/>
</dbReference>
<dbReference type="Gene3D" id="3.20.20.80">
    <property type="entry name" value="Glycosidases"/>
    <property type="match status" value="1"/>
</dbReference>
<evidence type="ECO:0000256" key="6">
    <source>
        <dbReference type="ARBA" id="ARBA00022801"/>
    </source>
</evidence>
<dbReference type="SUPFAM" id="SSF51445">
    <property type="entry name" value="(Trans)glycosidases"/>
    <property type="match status" value="1"/>
</dbReference>
<dbReference type="GO" id="GO:0006032">
    <property type="term" value="P:chitin catabolic process"/>
    <property type="evidence" value="ECO:0007669"/>
    <property type="project" value="UniProtKB-KW"/>
</dbReference>
<dbReference type="GO" id="GO:0008843">
    <property type="term" value="F:endochitinase activity"/>
    <property type="evidence" value="ECO:0007669"/>
    <property type="project" value="UniProtKB-EC"/>
</dbReference>
<dbReference type="GO" id="GO:0005576">
    <property type="term" value="C:extracellular region"/>
    <property type="evidence" value="ECO:0007669"/>
    <property type="project" value="UniProtKB-SubCell"/>
</dbReference>
<evidence type="ECO:0000256" key="8">
    <source>
        <dbReference type="ARBA" id="ARBA00023277"/>
    </source>
</evidence>
<dbReference type="PROSITE" id="PS01095">
    <property type="entry name" value="GH18_1"/>
    <property type="match status" value="1"/>
</dbReference>
<dbReference type="AlphaFoldDB" id="A0A2S4PXC8"/>
<evidence type="ECO:0000256" key="4">
    <source>
        <dbReference type="ARBA" id="ARBA00012729"/>
    </source>
</evidence>
<dbReference type="Gene3D" id="3.10.50.10">
    <property type="match status" value="1"/>
</dbReference>
<evidence type="ECO:0000256" key="2">
    <source>
        <dbReference type="ARBA" id="ARBA00004613"/>
    </source>
</evidence>
<dbReference type="SUPFAM" id="SSF54556">
    <property type="entry name" value="Chitinase insertion domain"/>
    <property type="match status" value="1"/>
</dbReference>
<dbReference type="OrthoDB" id="76388at2759"/>
<evidence type="ECO:0000256" key="7">
    <source>
        <dbReference type="ARBA" id="ARBA00023024"/>
    </source>
</evidence>
<dbReference type="InterPro" id="IPR001579">
    <property type="entry name" value="Glyco_hydro_18_chit_AS"/>
</dbReference>
<feature type="non-terminal residue" evidence="15">
    <location>
        <position position="484"/>
    </location>
</feature>
<dbReference type="FunFam" id="3.10.50.10:FF:000005">
    <property type="entry name" value="Endochitinase B1"/>
    <property type="match status" value="1"/>
</dbReference>
<dbReference type="GO" id="GO:0008061">
    <property type="term" value="F:chitin binding"/>
    <property type="evidence" value="ECO:0007669"/>
    <property type="project" value="InterPro"/>
</dbReference>
<keyword evidence="10" id="KW-0624">Polysaccharide degradation</keyword>
<feature type="signal peptide" evidence="13">
    <location>
        <begin position="1"/>
        <end position="18"/>
    </location>
</feature>
<reference evidence="15 16" key="1">
    <citation type="submission" date="2017-10" db="EMBL/GenBank/DDBJ databases">
        <title>Development of genomic resources for the powdery mildew, Erysiphe pulchra.</title>
        <authorList>
            <person name="Wadl P.A."/>
            <person name="Mack B.M."/>
            <person name="Moore G."/>
            <person name="Beltz S.B."/>
        </authorList>
    </citation>
    <scope>NUCLEOTIDE SEQUENCE [LARGE SCALE GENOMIC DNA]</scope>
    <source>
        <strain evidence="15">Cflorida</strain>
    </source>
</reference>
<dbReference type="CDD" id="cd06548">
    <property type="entry name" value="GH18_chitinase"/>
    <property type="match status" value="1"/>
</dbReference>
<feature type="region of interest" description="Disordered" evidence="12">
    <location>
        <begin position="31"/>
        <end position="58"/>
    </location>
</feature>
<evidence type="ECO:0000256" key="3">
    <source>
        <dbReference type="ARBA" id="ARBA00008682"/>
    </source>
</evidence>
<keyword evidence="13" id="KW-0732">Signal</keyword>
<dbReference type="InterPro" id="IPR017853">
    <property type="entry name" value="GH"/>
</dbReference>
<evidence type="ECO:0000256" key="9">
    <source>
        <dbReference type="ARBA" id="ARBA00023295"/>
    </source>
</evidence>
<evidence type="ECO:0000313" key="15">
    <source>
        <dbReference type="EMBL" id="POS86675.1"/>
    </source>
</evidence>
<dbReference type="InterPro" id="IPR050314">
    <property type="entry name" value="Glycosyl_Hydrlase_18"/>
</dbReference>
<dbReference type="STRING" id="225359.A0A2S4PXC8"/>
<evidence type="ECO:0000259" key="14">
    <source>
        <dbReference type="PROSITE" id="PS51910"/>
    </source>
</evidence>
<feature type="chain" id="PRO_5015418065" description="chitinase" evidence="13">
    <location>
        <begin position="19"/>
        <end position="484"/>
    </location>
</feature>
<comment type="similarity">
    <text evidence="3">Belongs to the glycosyl hydrolase 18 family. Chitinase class V subfamily.</text>
</comment>
<dbReference type="FunFam" id="3.20.20.80:FF:000075">
    <property type="entry name" value="Sporulation-specific chitinase"/>
    <property type="match status" value="1"/>
</dbReference>
<proteinExistence type="inferred from homology"/>
<dbReference type="EC" id="3.2.1.14" evidence="4"/>
<gene>
    <name evidence="15" type="ORF">EPUL_002268</name>
</gene>
<dbReference type="InterPro" id="IPR011583">
    <property type="entry name" value="Chitinase_II/V-like_cat"/>
</dbReference>
<evidence type="ECO:0000256" key="10">
    <source>
        <dbReference type="ARBA" id="ARBA00023326"/>
    </source>
</evidence>
<keyword evidence="5" id="KW-0964">Secreted</keyword>
<dbReference type="SMART" id="SM00636">
    <property type="entry name" value="Glyco_18"/>
    <property type="match status" value="1"/>
</dbReference>
<evidence type="ECO:0000256" key="13">
    <source>
        <dbReference type="SAM" id="SignalP"/>
    </source>
</evidence>
<dbReference type="GO" id="GO:0000272">
    <property type="term" value="P:polysaccharide catabolic process"/>
    <property type="evidence" value="ECO:0007669"/>
    <property type="project" value="UniProtKB-KW"/>
</dbReference>
<dbReference type="PROSITE" id="PS51910">
    <property type="entry name" value="GH18_2"/>
    <property type="match status" value="1"/>
</dbReference>
<evidence type="ECO:0000256" key="1">
    <source>
        <dbReference type="ARBA" id="ARBA00000822"/>
    </source>
</evidence>
<dbReference type="Proteomes" id="UP000237438">
    <property type="component" value="Unassembled WGS sequence"/>
</dbReference>
<dbReference type="PANTHER" id="PTHR11177">
    <property type="entry name" value="CHITINASE"/>
    <property type="match status" value="1"/>
</dbReference>
<evidence type="ECO:0000256" key="5">
    <source>
        <dbReference type="ARBA" id="ARBA00022525"/>
    </source>
</evidence>
<dbReference type="InterPro" id="IPR001223">
    <property type="entry name" value="Glyco_hydro18_cat"/>
</dbReference>
<dbReference type="Pfam" id="PF00704">
    <property type="entry name" value="Glyco_hydro_18"/>
    <property type="match status" value="1"/>
</dbReference>
<evidence type="ECO:0000256" key="12">
    <source>
        <dbReference type="SAM" id="MobiDB-lite"/>
    </source>
</evidence>
<feature type="domain" description="GH18" evidence="14">
    <location>
        <begin position="67"/>
        <end position="430"/>
    </location>
</feature>
<evidence type="ECO:0000256" key="11">
    <source>
        <dbReference type="RuleBase" id="RU000489"/>
    </source>
</evidence>
<keyword evidence="9 11" id="KW-0326">Glycosidase</keyword>
<accession>A0A2S4PXC8</accession>
<dbReference type="InterPro" id="IPR029070">
    <property type="entry name" value="Chitinase_insertion_sf"/>
</dbReference>
<comment type="caution">
    <text evidence="15">The sequence shown here is derived from an EMBL/GenBank/DDBJ whole genome shotgun (WGS) entry which is preliminary data.</text>
</comment>
<dbReference type="PANTHER" id="PTHR11177:SF384">
    <property type="entry name" value="CHITINASE"/>
    <property type="match status" value="1"/>
</dbReference>
<evidence type="ECO:0000313" key="16">
    <source>
        <dbReference type="Proteomes" id="UP000237438"/>
    </source>
</evidence>